<evidence type="ECO:0000256" key="12">
    <source>
        <dbReference type="ARBA" id="ARBA00023172"/>
    </source>
</evidence>
<dbReference type="CDD" id="cd17920">
    <property type="entry name" value="DEXHc_RecQ"/>
    <property type="match status" value="1"/>
</dbReference>
<keyword evidence="21" id="KW-1185">Reference proteome</keyword>
<gene>
    <name evidence="20" type="primary">recQ</name>
    <name evidence="20" type="ORF">QJV27_01865</name>
</gene>
<evidence type="ECO:0000259" key="18">
    <source>
        <dbReference type="PROSITE" id="PS51192"/>
    </source>
</evidence>
<evidence type="ECO:0000256" key="4">
    <source>
        <dbReference type="ARBA" id="ARBA00022723"/>
    </source>
</evidence>
<evidence type="ECO:0000256" key="13">
    <source>
        <dbReference type="ARBA" id="ARBA00023204"/>
    </source>
</evidence>
<keyword evidence="8 20" id="KW-0347">Helicase</keyword>
<evidence type="ECO:0000256" key="15">
    <source>
        <dbReference type="ARBA" id="ARBA00034617"/>
    </source>
</evidence>
<evidence type="ECO:0000256" key="10">
    <source>
        <dbReference type="ARBA" id="ARBA00022840"/>
    </source>
</evidence>
<dbReference type="SUPFAM" id="SSF46785">
    <property type="entry name" value="Winged helix' DNA-binding domain"/>
    <property type="match status" value="1"/>
</dbReference>
<dbReference type="InterPro" id="IPR010997">
    <property type="entry name" value="HRDC-like_sf"/>
</dbReference>
<dbReference type="RefSeq" id="WP_281447289.1">
    <property type="nucleotide sequence ID" value="NZ_JASBAO010000001.1"/>
</dbReference>
<keyword evidence="6" id="KW-0227">DNA damage</keyword>
<comment type="caution">
    <text evidence="20">The sequence shown here is derived from an EMBL/GenBank/DDBJ whole genome shotgun (WGS) entry which is preliminary data.</text>
</comment>
<dbReference type="Gene3D" id="3.40.50.300">
    <property type="entry name" value="P-loop containing nucleotide triphosphate hydrolases"/>
    <property type="match status" value="2"/>
</dbReference>
<keyword evidence="5" id="KW-0547">Nucleotide-binding</keyword>
<dbReference type="EMBL" id="JASBAO010000001">
    <property type="protein sequence ID" value="MDI2090138.1"/>
    <property type="molecule type" value="Genomic_DNA"/>
</dbReference>
<dbReference type="GO" id="GO:0003678">
    <property type="term" value="F:DNA helicase activity"/>
    <property type="evidence" value="ECO:0007669"/>
    <property type="project" value="UniProtKB-EC"/>
</dbReference>
<dbReference type="Gene3D" id="1.10.150.80">
    <property type="entry name" value="HRDC domain"/>
    <property type="match status" value="1"/>
</dbReference>
<protein>
    <recommendedName>
        <fullName evidence="16">DNA helicase RecQ</fullName>
        <ecNumber evidence="16">5.6.2.4</ecNumber>
    </recommendedName>
</protein>
<comment type="cofactor">
    <cofactor evidence="1">
        <name>Mg(2+)</name>
        <dbReference type="ChEBI" id="CHEBI:18420"/>
    </cofactor>
</comment>
<dbReference type="Proteomes" id="UP001431634">
    <property type="component" value="Unassembled WGS sequence"/>
</dbReference>
<dbReference type="InterPro" id="IPR036388">
    <property type="entry name" value="WH-like_DNA-bd_sf"/>
</dbReference>
<feature type="domain" description="HRDC" evidence="17">
    <location>
        <begin position="539"/>
        <end position="615"/>
    </location>
</feature>
<dbReference type="PANTHER" id="PTHR13710:SF105">
    <property type="entry name" value="ATP-DEPENDENT DNA HELICASE Q1"/>
    <property type="match status" value="1"/>
</dbReference>
<evidence type="ECO:0000256" key="9">
    <source>
        <dbReference type="ARBA" id="ARBA00022833"/>
    </source>
</evidence>
<feature type="domain" description="Helicase C-terminal" evidence="19">
    <location>
        <begin position="229"/>
        <end position="378"/>
    </location>
</feature>
<dbReference type="InterPro" id="IPR044876">
    <property type="entry name" value="HRDC_dom_sf"/>
</dbReference>
<dbReference type="InterPro" id="IPR027417">
    <property type="entry name" value="P-loop_NTPase"/>
</dbReference>
<keyword evidence="14" id="KW-0413">Isomerase</keyword>
<dbReference type="InterPro" id="IPR011545">
    <property type="entry name" value="DEAD/DEAH_box_helicase_dom"/>
</dbReference>
<dbReference type="InterPro" id="IPR032284">
    <property type="entry name" value="RecQ_Zn-bd"/>
</dbReference>
<evidence type="ECO:0000259" key="17">
    <source>
        <dbReference type="PROSITE" id="PS50967"/>
    </source>
</evidence>
<keyword evidence="10" id="KW-0067">ATP-binding</keyword>
<keyword evidence="11" id="KW-0238">DNA-binding</keyword>
<keyword evidence="13" id="KW-0234">DNA repair</keyword>
<dbReference type="PROSITE" id="PS51194">
    <property type="entry name" value="HELICASE_CTER"/>
    <property type="match status" value="1"/>
</dbReference>
<dbReference type="InterPro" id="IPR018982">
    <property type="entry name" value="RQC_domain"/>
</dbReference>
<proteinExistence type="inferred from homology"/>
<dbReference type="PROSITE" id="PS51192">
    <property type="entry name" value="HELICASE_ATP_BIND_1"/>
    <property type="match status" value="1"/>
</dbReference>
<dbReference type="PANTHER" id="PTHR13710">
    <property type="entry name" value="DNA HELICASE RECQ FAMILY MEMBER"/>
    <property type="match status" value="1"/>
</dbReference>
<dbReference type="SUPFAM" id="SSF52540">
    <property type="entry name" value="P-loop containing nucleoside triphosphate hydrolases"/>
    <property type="match status" value="1"/>
</dbReference>
<evidence type="ECO:0000256" key="1">
    <source>
        <dbReference type="ARBA" id="ARBA00001946"/>
    </source>
</evidence>
<dbReference type="EC" id="5.6.2.4" evidence="16"/>
<dbReference type="InterPro" id="IPR001650">
    <property type="entry name" value="Helicase_C-like"/>
</dbReference>
<evidence type="ECO:0000256" key="3">
    <source>
        <dbReference type="ARBA" id="ARBA00005446"/>
    </source>
</evidence>
<evidence type="ECO:0000256" key="11">
    <source>
        <dbReference type="ARBA" id="ARBA00023125"/>
    </source>
</evidence>
<evidence type="ECO:0000313" key="21">
    <source>
        <dbReference type="Proteomes" id="UP001431634"/>
    </source>
</evidence>
<dbReference type="Pfam" id="PF00570">
    <property type="entry name" value="HRDC"/>
    <property type="match status" value="1"/>
</dbReference>
<evidence type="ECO:0000256" key="2">
    <source>
        <dbReference type="ARBA" id="ARBA00001947"/>
    </source>
</evidence>
<comment type="catalytic activity">
    <reaction evidence="15">
        <text>Couples ATP hydrolysis with the unwinding of duplex DNA by translocating in the 3'-5' direction.</text>
        <dbReference type="EC" id="5.6.2.4"/>
    </reaction>
</comment>
<dbReference type="NCBIfam" id="TIGR01389">
    <property type="entry name" value="recQ"/>
    <property type="match status" value="1"/>
</dbReference>
<keyword evidence="12" id="KW-0233">DNA recombination</keyword>
<dbReference type="Pfam" id="PF16124">
    <property type="entry name" value="RecQ_Zn_bind"/>
    <property type="match status" value="1"/>
</dbReference>
<evidence type="ECO:0000256" key="5">
    <source>
        <dbReference type="ARBA" id="ARBA00022741"/>
    </source>
</evidence>
<dbReference type="GO" id="GO:0016787">
    <property type="term" value="F:hydrolase activity"/>
    <property type="evidence" value="ECO:0007669"/>
    <property type="project" value="UniProtKB-KW"/>
</dbReference>
<keyword evidence="7 20" id="KW-0378">Hydrolase</keyword>
<comment type="cofactor">
    <cofactor evidence="2">
        <name>Zn(2+)</name>
        <dbReference type="ChEBI" id="CHEBI:29105"/>
    </cofactor>
</comment>
<dbReference type="Pfam" id="PF09382">
    <property type="entry name" value="RQC"/>
    <property type="match status" value="1"/>
</dbReference>
<comment type="similarity">
    <text evidence="3">Belongs to the helicase family. RecQ subfamily.</text>
</comment>
<dbReference type="InterPro" id="IPR014001">
    <property type="entry name" value="Helicase_ATP-bd"/>
</dbReference>
<dbReference type="InterPro" id="IPR006293">
    <property type="entry name" value="DNA_helicase_ATP-dep_RecQ_bac"/>
</dbReference>
<keyword evidence="4" id="KW-0479">Metal-binding</keyword>
<accession>A0ABT6PZJ4</accession>
<dbReference type="Pfam" id="PF00270">
    <property type="entry name" value="DEAD"/>
    <property type="match status" value="1"/>
</dbReference>
<dbReference type="InterPro" id="IPR002121">
    <property type="entry name" value="HRDC_dom"/>
</dbReference>
<evidence type="ECO:0000256" key="7">
    <source>
        <dbReference type="ARBA" id="ARBA00022801"/>
    </source>
</evidence>
<reference evidence="20" key="1">
    <citation type="submission" date="2023-05" db="EMBL/GenBank/DDBJ databases">
        <title>Whole genome sequence of Commensalibacter sp.</title>
        <authorList>
            <person name="Charoenyingcharoen P."/>
            <person name="Yukphan P."/>
        </authorList>
    </citation>
    <scope>NUCLEOTIDE SEQUENCE</scope>
    <source>
        <strain evidence="20">TBRC 16381</strain>
    </source>
</reference>
<dbReference type="SMART" id="SM00341">
    <property type="entry name" value="HRDC"/>
    <property type="match status" value="1"/>
</dbReference>
<dbReference type="SUPFAM" id="SSF47819">
    <property type="entry name" value="HRDC-like"/>
    <property type="match status" value="1"/>
</dbReference>
<dbReference type="PROSITE" id="PS50967">
    <property type="entry name" value="HRDC"/>
    <property type="match status" value="1"/>
</dbReference>
<dbReference type="InterPro" id="IPR004589">
    <property type="entry name" value="DNA_helicase_ATP-dep_RecQ"/>
</dbReference>
<dbReference type="InterPro" id="IPR036390">
    <property type="entry name" value="WH_DNA-bd_sf"/>
</dbReference>
<keyword evidence="9" id="KW-0862">Zinc</keyword>
<dbReference type="SMART" id="SM00487">
    <property type="entry name" value="DEXDc"/>
    <property type="match status" value="1"/>
</dbReference>
<organism evidence="20 21">
    <name type="scientific">Commensalibacter oyaizuii</name>
    <dbReference type="NCBI Taxonomy" id="3043873"/>
    <lineage>
        <taxon>Bacteria</taxon>
        <taxon>Pseudomonadati</taxon>
        <taxon>Pseudomonadota</taxon>
        <taxon>Alphaproteobacteria</taxon>
        <taxon>Acetobacterales</taxon>
        <taxon>Acetobacteraceae</taxon>
    </lineage>
</organism>
<dbReference type="Pfam" id="PF00271">
    <property type="entry name" value="Helicase_C"/>
    <property type="match status" value="1"/>
</dbReference>
<evidence type="ECO:0000259" key="19">
    <source>
        <dbReference type="PROSITE" id="PS51194"/>
    </source>
</evidence>
<evidence type="ECO:0000256" key="16">
    <source>
        <dbReference type="NCBIfam" id="TIGR01389"/>
    </source>
</evidence>
<evidence type="ECO:0000256" key="6">
    <source>
        <dbReference type="ARBA" id="ARBA00022763"/>
    </source>
</evidence>
<dbReference type="SMART" id="SM00490">
    <property type="entry name" value="HELICc"/>
    <property type="match status" value="1"/>
</dbReference>
<sequence length="615" mass="69395">MDNPFLLNDPHAMGKDKSPQAVLEHVFGYQQFRGLQKQAIDTVMQGQDVLLLMPTGGGKSLCYQIPSLCRAGMGLVISPLIALMDDQVAALRQLGINAGALHSELDARETATIRRDLMNGSLDLLYISPERLLSDEMWRLLQKVQISLIAIDEAHCVSVWGHEFRPEYRLMTNLPSIFPSVPRIALTATADPTTKEDILTALAMKEAKVFQASFHRENLFIRSLPKQGETKQLLTILDKYQNDACIIYCGSRNKAERVAAMLVERGFVALAYHAGLSSLEKRGVLLRFRSGEPLIIVATIAFGMGIDRPDVRLVVHLDMPKGPEHYYQQIGRAGRDGDPAETVLLYGGEDIVKARYWVQQSTSTEEQKKIARSRLDMMVAFAETTHCRTQILLRCFGEELSHPCGHCDNCKYPVSLFNGTIAAQKVLSAVYRTGQRFGALHIINVLKGKKNNNIEHFQHDRLSLFGIGKDKTNQFWRAVIRQLMAKDALRQGIEHSNLFLNQEKALPLLKGEEQLYLREDIAQAEIEKTSSNQVQVTLTTEQQNLFDQLKAWRLSEAREQEVPPYIIFHDSVLREIAVSCPQTNQDLRCIKGLGDTKIQRYGDLLLRYTRNKNNV</sequence>
<feature type="domain" description="Helicase ATP-binding" evidence="18">
    <location>
        <begin position="40"/>
        <end position="208"/>
    </location>
</feature>
<evidence type="ECO:0000313" key="20">
    <source>
        <dbReference type="EMBL" id="MDI2090138.1"/>
    </source>
</evidence>
<evidence type="ECO:0000256" key="14">
    <source>
        <dbReference type="ARBA" id="ARBA00023235"/>
    </source>
</evidence>
<dbReference type="Gene3D" id="1.10.10.10">
    <property type="entry name" value="Winged helix-like DNA-binding domain superfamily/Winged helix DNA-binding domain"/>
    <property type="match status" value="1"/>
</dbReference>
<evidence type="ECO:0000256" key="8">
    <source>
        <dbReference type="ARBA" id="ARBA00022806"/>
    </source>
</evidence>
<name>A0ABT6PZJ4_9PROT</name>
<dbReference type="SMART" id="SM00956">
    <property type="entry name" value="RQC"/>
    <property type="match status" value="1"/>
</dbReference>
<dbReference type="NCBIfam" id="TIGR00614">
    <property type="entry name" value="recQ_fam"/>
    <property type="match status" value="1"/>
</dbReference>